<dbReference type="Pfam" id="PF04101">
    <property type="entry name" value="Glyco_tran_28_C"/>
    <property type="match status" value="1"/>
</dbReference>
<organism evidence="2 3">
    <name type="scientific">Nocardioides salarius</name>
    <dbReference type="NCBI Taxonomy" id="374513"/>
    <lineage>
        <taxon>Bacteria</taxon>
        <taxon>Bacillati</taxon>
        <taxon>Actinomycetota</taxon>
        <taxon>Actinomycetes</taxon>
        <taxon>Propionibacteriales</taxon>
        <taxon>Nocardioidaceae</taxon>
        <taxon>Nocardioides</taxon>
    </lineage>
</organism>
<sequence>MSTGPLAVAAPSTVGCYVHHHGSGHLHRAGALAREVAGRGVSVTGLSSLPRPDDWSGEWVDLPRDDPAEPGCPDPAAADPLAGGRLHWAPRHHAGLLERHAAVAAWLARTRPAAVVVDVSVEVALLVRLHGVPVVSVVLPGVRDDAAHRLGHDVCDELVGLWPAEATATLLGVAPEVAGRVRALGGLSRFEVEAPPGRRRPGPPRVLVLGGRGGDAWAEGELEAATAAAGSWDWQVLGGTGGSWVADPREAIRDADVVLTHAGQNALAEVAALRRPAVVVPAERPHDEQRCTGRVLAAGPWPAVVVPSLAAARWPDVLDEARALDGSAWAGWVDGHAAARFADVVEQVAR</sequence>
<protein>
    <recommendedName>
        <fullName evidence="1">Glycosyl transferase family 28 C-terminal domain-containing protein</fullName>
    </recommendedName>
</protein>
<feature type="domain" description="Glycosyl transferase family 28 C-terminal" evidence="1">
    <location>
        <begin position="249"/>
        <end position="289"/>
    </location>
</feature>
<evidence type="ECO:0000313" key="2">
    <source>
        <dbReference type="EMBL" id="MBM7507800.1"/>
    </source>
</evidence>
<evidence type="ECO:0000313" key="3">
    <source>
        <dbReference type="Proteomes" id="UP000732378"/>
    </source>
</evidence>
<comment type="caution">
    <text evidence="2">The sequence shown here is derived from an EMBL/GenBank/DDBJ whole genome shotgun (WGS) entry which is preliminary data.</text>
</comment>
<dbReference type="Proteomes" id="UP000732378">
    <property type="component" value="Unassembled WGS sequence"/>
</dbReference>
<dbReference type="Gene3D" id="3.40.50.2000">
    <property type="entry name" value="Glycogen Phosphorylase B"/>
    <property type="match status" value="1"/>
</dbReference>
<dbReference type="EMBL" id="JAFBBZ010000001">
    <property type="protein sequence ID" value="MBM7507800.1"/>
    <property type="molecule type" value="Genomic_DNA"/>
</dbReference>
<gene>
    <name evidence="2" type="ORF">JOE61_001614</name>
</gene>
<dbReference type="InterPro" id="IPR007235">
    <property type="entry name" value="Glyco_trans_28_C"/>
</dbReference>
<keyword evidence="3" id="KW-1185">Reference proteome</keyword>
<evidence type="ECO:0000259" key="1">
    <source>
        <dbReference type="Pfam" id="PF04101"/>
    </source>
</evidence>
<accession>A0ABS2M9G2</accession>
<proteinExistence type="predicted"/>
<dbReference type="SUPFAM" id="SSF53756">
    <property type="entry name" value="UDP-Glycosyltransferase/glycogen phosphorylase"/>
    <property type="match status" value="1"/>
</dbReference>
<reference evidence="2 3" key="1">
    <citation type="submission" date="2021-01" db="EMBL/GenBank/DDBJ databases">
        <title>Sequencing the genomes of 1000 actinobacteria strains.</title>
        <authorList>
            <person name="Klenk H.-P."/>
        </authorList>
    </citation>
    <scope>NUCLEOTIDE SEQUENCE [LARGE SCALE GENOMIC DNA]</scope>
    <source>
        <strain evidence="2 3">DSM 18239</strain>
    </source>
</reference>
<dbReference type="PANTHER" id="PTHR21015:SF22">
    <property type="entry name" value="GLYCOSYLTRANSFERASE"/>
    <property type="match status" value="1"/>
</dbReference>
<dbReference type="PANTHER" id="PTHR21015">
    <property type="entry name" value="UDP-N-ACETYLGLUCOSAMINE--N-ACETYLMURAMYL-(PENTAPEPTIDE) PYROPHOSPHORYL-UNDECAPRENOL N-ACETYLGLUCOSAMINE TRANSFERASE 1"/>
    <property type="match status" value="1"/>
</dbReference>
<name>A0ABS2M9G2_9ACTN</name>
<dbReference type="RefSeq" id="WP_193669976.1">
    <property type="nucleotide sequence ID" value="NZ_JACDTV010000011.1"/>
</dbReference>